<name>Q8PU27_METMA</name>
<dbReference type="SUPFAM" id="SSF49503">
    <property type="entry name" value="Cupredoxins"/>
    <property type="match status" value="1"/>
</dbReference>
<gene>
    <name evidence="2" type="ordered locus">MM_2529</name>
</gene>
<accession>Q8PU27</accession>
<dbReference type="InterPro" id="IPR052721">
    <property type="entry name" value="ET_Amicyanin"/>
</dbReference>
<dbReference type="InterPro" id="IPR008972">
    <property type="entry name" value="Cupredoxin"/>
</dbReference>
<dbReference type="EMBL" id="AE008384">
    <property type="protein sequence ID" value="AAM32225.1"/>
    <property type="molecule type" value="Genomic_DNA"/>
</dbReference>
<dbReference type="PANTHER" id="PTHR36507">
    <property type="entry name" value="BLL1555 PROTEIN"/>
    <property type="match status" value="1"/>
</dbReference>
<dbReference type="HOGENOM" id="CLU_113179_0_0_2"/>
<dbReference type="PATRIC" id="fig|192952.21.peg.2898"/>
<feature type="compositionally biased region" description="Acidic residues" evidence="1">
    <location>
        <begin position="8"/>
        <end position="23"/>
    </location>
</feature>
<dbReference type="AlphaFoldDB" id="Q8PU27"/>
<evidence type="ECO:0008006" key="4">
    <source>
        <dbReference type="Google" id="ProtNLM"/>
    </source>
</evidence>
<evidence type="ECO:0000313" key="3">
    <source>
        <dbReference type="Proteomes" id="UP000000595"/>
    </source>
</evidence>
<dbReference type="KEGG" id="mma:MM_2529"/>
<reference evidence="2 3" key="1">
    <citation type="journal article" date="2002" name="J. Mol. Microbiol. Biotechnol.">
        <title>The genome of Methanosarcina mazei: evidence for lateral gene transfer between Bacteria and Archaea.</title>
        <authorList>
            <person name="Deppenmeier U."/>
            <person name="Johann A."/>
            <person name="Hartsch T."/>
            <person name="Merkl R."/>
            <person name="Schmitz R.A."/>
            <person name="Martinez-Arias R."/>
            <person name="Henne A."/>
            <person name="Wiezer A."/>
            <person name="Baumer S."/>
            <person name="Jacobi C."/>
            <person name="Bruggemann H."/>
            <person name="Lienard T."/>
            <person name="Christmann A."/>
            <person name="Bomeke M."/>
            <person name="Steckel S."/>
            <person name="Bhattacharyya A."/>
            <person name="Lykidis A."/>
            <person name="Overbeek R."/>
            <person name="Klenk H.P."/>
            <person name="Gunsalus R.P."/>
            <person name="Fritz H.J."/>
            <person name="Gottschalk G."/>
        </authorList>
    </citation>
    <scope>NUCLEOTIDE SEQUENCE [LARGE SCALE GENOMIC DNA]</scope>
    <source>
        <strain evidence="3">ATCC BAA-159 / DSM 3647 / Goe1 / Go1 / JCM 11833 / OCM 88</strain>
    </source>
</reference>
<dbReference type="Proteomes" id="UP000000595">
    <property type="component" value="Chromosome"/>
</dbReference>
<evidence type="ECO:0000256" key="1">
    <source>
        <dbReference type="SAM" id="MobiDB-lite"/>
    </source>
</evidence>
<dbReference type="PANTHER" id="PTHR36507:SF1">
    <property type="entry name" value="BLL1555 PROTEIN"/>
    <property type="match status" value="1"/>
</dbReference>
<feature type="region of interest" description="Disordered" evidence="1">
    <location>
        <begin position="1"/>
        <end position="54"/>
    </location>
</feature>
<proteinExistence type="predicted"/>
<feature type="compositionally biased region" description="Low complexity" evidence="1">
    <location>
        <begin position="24"/>
        <end position="33"/>
    </location>
</feature>
<dbReference type="Gene3D" id="2.60.40.420">
    <property type="entry name" value="Cupredoxins - blue copper proteins"/>
    <property type="match status" value="1"/>
</dbReference>
<organism evidence="2 3">
    <name type="scientific">Methanosarcina mazei (strain ATCC BAA-159 / DSM 3647 / Goe1 / Go1 / JCM 11833 / OCM 88)</name>
    <name type="common">Methanosarcina frisia</name>
    <dbReference type="NCBI Taxonomy" id="192952"/>
    <lineage>
        <taxon>Archaea</taxon>
        <taxon>Methanobacteriati</taxon>
        <taxon>Methanobacteriota</taxon>
        <taxon>Stenosarchaea group</taxon>
        <taxon>Methanomicrobia</taxon>
        <taxon>Methanosarcinales</taxon>
        <taxon>Methanosarcinaceae</taxon>
        <taxon>Methanosarcina</taxon>
    </lineage>
</organism>
<dbReference type="eggNOG" id="arCOG02933">
    <property type="taxonomic scope" value="Archaea"/>
</dbReference>
<sequence length="137" mass="15534">MGTPVETETFEEIETPFETETAEETLTPEGAGTIAEGQTENLTEEETSQPAETEPRTYLVRLREYVIIPSELEINVGDLVVWRNFEDSVFTLTSEEGLFEDQRLGYGNTFNYTFTETGNYSFSVSGYPNMRMTITVK</sequence>
<evidence type="ECO:0000313" key="2">
    <source>
        <dbReference type="EMBL" id="AAM32225.1"/>
    </source>
</evidence>
<protein>
    <recommendedName>
        <fullName evidence="4">Cell surface lipoprotein</fullName>
    </recommendedName>
</protein>